<evidence type="ECO:0000256" key="6">
    <source>
        <dbReference type="ARBA" id="ARBA00023136"/>
    </source>
</evidence>
<dbReference type="AlphaFoldDB" id="A0A848KLT3"/>
<feature type="transmembrane region" description="Helical" evidence="7">
    <location>
        <begin position="47"/>
        <end position="67"/>
    </location>
</feature>
<dbReference type="PANTHER" id="PTHR23517">
    <property type="entry name" value="RESISTANCE PROTEIN MDTM, PUTATIVE-RELATED-RELATED"/>
    <property type="match status" value="1"/>
</dbReference>
<dbReference type="Proteomes" id="UP000535543">
    <property type="component" value="Unassembled WGS sequence"/>
</dbReference>
<feature type="transmembrane region" description="Helical" evidence="7">
    <location>
        <begin position="147"/>
        <end position="171"/>
    </location>
</feature>
<evidence type="ECO:0000256" key="7">
    <source>
        <dbReference type="SAM" id="Phobius"/>
    </source>
</evidence>
<comment type="subcellular location">
    <subcellularLocation>
        <location evidence="1">Cell membrane</location>
        <topology evidence="1">Multi-pass membrane protein</topology>
    </subcellularLocation>
</comment>
<dbReference type="Pfam" id="PF07690">
    <property type="entry name" value="MFS_1"/>
    <property type="match status" value="2"/>
</dbReference>
<keyword evidence="10" id="KW-1185">Reference proteome</keyword>
<feature type="domain" description="Major facilitator superfamily (MFS) profile" evidence="8">
    <location>
        <begin position="13"/>
        <end position="390"/>
    </location>
</feature>
<dbReference type="Gene3D" id="1.20.1250.20">
    <property type="entry name" value="MFS general substrate transporter like domains"/>
    <property type="match status" value="2"/>
</dbReference>
<feature type="transmembrane region" description="Helical" evidence="7">
    <location>
        <begin position="237"/>
        <end position="262"/>
    </location>
</feature>
<proteinExistence type="predicted"/>
<dbReference type="InterPro" id="IPR036259">
    <property type="entry name" value="MFS_trans_sf"/>
</dbReference>
<evidence type="ECO:0000256" key="3">
    <source>
        <dbReference type="ARBA" id="ARBA00022475"/>
    </source>
</evidence>
<accession>A0A848KLT3</accession>
<dbReference type="InterPro" id="IPR020846">
    <property type="entry name" value="MFS_dom"/>
</dbReference>
<reference evidence="9 10" key="2">
    <citation type="submission" date="2020-06" db="EMBL/GenBank/DDBJ databases">
        <title>Antribacter stalactiti gen. nov., sp. nov., a new member of the family Nacardiaceae isolated from a cave.</title>
        <authorList>
            <person name="Kim I.S."/>
        </authorList>
    </citation>
    <scope>NUCLEOTIDE SEQUENCE [LARGE SCALE GENOMIC DNA]</scope>
    <source>
        <strain evidence="9 10">YC2-7</strain>
    </source>
</reference>
<evidence type="ECO:0000313" key="10">
    <source>
        <dbReference type="Proteomes" id="UP000535543"/>
    </source>
</evidence>
<keyword evidence="6 7" id="KW-0472">Membrane</keyword>
<dbReference type="InterPro" id="IPR011701">
    <property type="entry name" value="MFS"/>
</dbReference>
<evidence type="ECO:0000313" key="9">
    <source>
        <dbReference type="EMBL" id="NMN97612.1"/>
    </source>
</evidence>
<dbReference type="SUPFAM" id="SSF103473">
    <property type="entry name" value="MFS general substrate transporter"/>
    <property type="match status" value="1"/>
</dbReference>
<dbReference type="PROSITE" id="PS00216">
    <property type="entry name" value="SUGAR_TRANSPORT_1"/>
    <property type="match status" value="1"/>
</dbReference>
<dbReference type="CDD" id="cd17325">
    <property type="entry name" value="MFS_MdtG_SLC18_like"/>
    <property type="match status" value="1"/>
</dbReference>
<dbReference type="PROSITE" id="PS50850">
    <property type="entry name" value="MFS"/>
    <property type="match status" value="1"/>
</dbReference>
<evidence type="ECO:0000256" key="2">
    <source>
        <dbReference type="ARBA" id="ARBA00022448"/>
    </source>
</evidence>
<dbReference type="GO" id="GO:0005886">
    <property type="term" value="C:plasma membrane"/>
    <property type="evidence" value="ECO:0007669"/>
    <property type="project" value="UniProtKB-SubCell"/>
</dbReference>
<organism evidence="9 10">
    <name type="scientific">Antrihabitans stalactiti</name>
    <dbReference type="NCBI Taxonomy" id="2584121"/>
    <lineage>
        <taxon>Bacteria</taxon>
        <taxon>Bacillati</taxon>
        <taxon>Actinomycetota</taxon>
        <taxon>Actinomycetes</taxon>
        <taxon>Mycobacteriales</taxon>
        <taxon>Nocardiaceae</taxon>
        <taxon>Antrihabitans</taxon>
    </lineage>
</organism>
<reference evidence="9 10" key="1">
    <citation type="submission" date="2019-05" db="EMBL/GenBank/DDBJ databases">
        <authorList>
            <person name="Lee S.D."/>
        </authorList>
    </citation>
    <scope>NUCLEOTIDE SEQUENCE [LARGE SCALE GENOMIC DNA]</scope>
    <source>
        <strain evidence="9 10">YC2-7</strain>
    </source>
</reference>
<feature type="transmembrane region" description="Helical" evidence="7">
    <location>
        <begin position="283"/>
        <end position="312"/>
    </location>
</feature>
<gene>
    <name evidence="9" type="ORF">FGL95_21475</name>
</gene>
<comment type="caution">
    <text evidence="9">The sequence shown here is derived from an EMBL/GenBank/DDBJ whole genome shotgun (WGS) entry which is preliminary data.</text>
</comment>
<evidence type="ECO:0000256" key="4">
    <source>
        <dbReference type="ARBA" id="ARBA00022692"/>
    </source>
</evidence>
<protein>
    <submittedName>
        <fullName evidence="9">MFS transporter</fullName>
    </submittedName>
</protein>
<keyword evidence="5 7" id="KW-1133">Transmembrane helix</keyword>
<keyword evidence="4 7" id="KW-0812">Transmembrane</keyword>
<dbReference type="GO" id="GO:0022857">
    <property type="term" value="F:transmembrane transporter activity"/>
    <property type="evidence" value="ECO:0007669"/>
    <property type="project" value="InterPro"/>
</dbReference>
<dbReference type="EMBL" id="VCQU01000008">
    <property type="protein sequence ID" value="NMN97612.1"/>
    <property type="molecule type" value="Genomic_DNA"/>
</dbReference>
<feature type="transmembrane region" description="Helical" evidence="7">
    <location>
        <begin position="79"/>
        <end position="101"/>
    </location>
</feature>
<keyword evidence="2" id="KW-0813">Transport</keyword>
<keyword evidence="3" id="KW-1003">Cell membrane</keyword>
<evidence type="ECO:0000259" key="8">
    <source>
        <dbReference type="PROSITE" id="PS50850"/>
    </source>
</evidence>
<evidence type="ECO:0000256" key="5">
    <source>
        <dbReference type="ARBA" id="ARBA00022989"/>
    </source>
</evidence>
<dbReference type="InterPro" id="IPR005829">
    <property type="entry name" value="Sugar_transporter_CS"/>
</dbReference>
<evidence type="ECO:0000256" key="1">
    <source>
        <dbReference type="ARBA" id="ARBA00004651"/>
    </source>
</evidence>
<sequence>MPTPPTKARLRELTWPLFVPAALYGIGQGAAAPIFALRALELGASTGTAGLMVALSGFGMVLGDLPAGRIVARIGERWAIALGSSVGAAGVVLCIAAWNLASFGVGMLAMGVANAVWGLARHSYVVAAVSATDRGRALSTMAGSMRLGFFIGPFLGAGVIHGVGTAGGLWVELAAIVASGALMVAQPEDGDPVIADGGPRSLTSVLREHRKVLTTLGLGALLMGSARASRNALLPLWAAHIGMSASTTSLIFGISGAVDVAMSYPSGIWMDRFGRRAVAVPSMTFFAVGYAVLPLAGNAIAAGGVALVLGLANGLSNGVIMTIGADAAPPGHRAEFLGAWRLMHDTGMFVGPIAVGIISAVAVLGASVFALGVTSGLGAAAMYRWVAPLRVSPNQTGGPVGEPG</sequence>
<feature type="transmembrane region" description="Helical" evidence="7">
    <location>
        <begin position="349"/>
        <end position="374"/>
    </location>
</feature>
<dbReference type="InterPro" id="IPR050171">
    <property type="entry name" value="MFS_Transporters"/>
</dbReference>
<name>A0A848KLT3_9NOCA</name>